<accession>A0AAD5V2U2</accession>
<reference evidence="2" key="1">
    <citation type="submission" date="2022-07" db="EMBL/GenBank/DDBJ databases">
        <title>Genome Sequence of Physisporinus lineatus.</title>
        <authorList>
            <person name="Buettner E."/>
        </authorList>
    </citation>
    <scope>NUCLEOTIDE SEQUENCE</scope>
    <source>
        <strain evidence="2">VT162</strain>
    </source>
</reference>
<feature type="region of interest" description="Disordered" evidence="1">
    <location>
        <begin position="260"/>
        <end position="313"/>
    </location>
</feature>
<protein>
    <submittedName>
        <fullName evidence="2">Uncharacterized protein</fullName>
    </submittedName>
</protein>
<feature type="compositionally biased region" description="Polar residues" evidence="1">
    <location>
        <begin position="263"/>
        <end position="272"/>
    </location>
</feature>
<dbReference type="Proteomes" id="UP001212997">
    <property type="component" value="Unassembled WGS sequence"/>
</dbReference>
<feature type="region of interest" description="Disordered" evidence="1">
    <location>
        <begin position="163"/>
        <end position="233"/>
    </location>
</feature>
<feature type="region of interest" description="Disordered" evidence="1">
    <location>
        <begin position="1"/>
        <end position="88"/>
    </location>
</feature>
<name>A0AAD5V2U2_9APHY</name>
<evidence type="ECO:0000313" key="3">
    <source>
        <dbReference type="Proteomes" id="UP001212997"/>
    </source>
</evidence>
<feature type="region of interest" description="Disordered" evidence="1">
    <location>
        <begin position="107"/>
        <end position="132"/>
    </location>
</feature>
<evidence type="ECO:0000256" key="1">
    <source>
        <dbReference type="SAM" id="MobiDB-lite"/>
    </source>
</evidence>
<keyword evidence="3" id="KW-1185">Reference proteome</keyword>
<organism evidence="2 3">
    <name type="scientific">Meripilus lineatus</name>
    <dbReference type="NCBI Taxonomy" id="2056292"/>
    <lineage>
        <taxon>Eukaryota</taxon>
        <taxon>Fungi</taxon>
        <taxon>Dikarya</taxon>
        <taxon>Basidiomycota</taxon>
        <taxon>Agaricomycotina</taxon>
        <taxon>Agaricomycetes</taxon>
        <taxon>Polyporales</taxon>
        <taxon>Meripilaceae</taxon>
        <taxon>Meripilus</taxon>
    </lineage>
</organism>
<dbReference type="EMBL" id="JANAWD010000179">
    <property type="protein sequence ID" value="KAJ3484708.1"/>
    <property type="molecule type" value="Genomic_DNA"/>
</dbReference>
<feature type="compositionally biased region" description="Basic residues" evidence="1">
    <location>
        <begin position="56"/>
        <end position="67"/>
    </location>
</feature>
<feature type="compositionally biased region" description="Basic and acidic residues" evidence="1">
    <location>
        <begin position="122"/>
        <end position="132"/>
    </location>
</feature>
<dbReference type="AlphaFoldDB" id="A0AAD5V2U2"/>
<comment type="caution">
    <text evidence="2">The sequence shown here is derived from an EMBL/GenBank/DDBJ whole genome shotgun (WGS) entry which is preliminary data.</text>
</comment>
<proteinExistence type="predicted"/>
<feature type="compositionally biased region" description="Basic and acidic residues" evidence="1">
    <location>
        <begin position="221"/>
        <end position="233"/>
    </location>
</feature>
<gene>
    <name evidence="2" type="ORF">NLI96_g5464</name>
</gene>
<sequence>MQRLRKLSNLFKRGGSHKDPPLDPPDADPQYDHVPDEYADLIRPMYVHRGDDSRSQRPKPAKLKKASHSSTKPPTEDQPKFKFPTRNGKPIQAEDMKAHVYHVKLHDINPPRTSSSECGSSESHRELVQRDKLFPVTTTVPLRRMDVRPSQDPSLFLNRRLNNYQPHSSTRDNTEPTSGGTLPRTRRPQADPRAMGFASADKKFEPNRGPPHQPFLLRPVAKSDAKPPAEVKRQLGVKRAAPSTNMMYNVKDARATASLGNIPHSNPVSTFPQYPPPLDPRSRAQPQVKEVRGRTRSQTGEPLVSSSPPRPTEEKYITYSRVATALSTDRSLPPVKSVVASQEVTVKPSNRGRVSCQAEVLNNDAHRSYAAEVVPPLPLKSALVRRTPKANVVVEQRHEFSQAKVDQLYP</sequence>
<feature type="compositionally biased region" description="Polar residues" evidence="1">
    <location>
        <begin position="296"/>
        <end position="307"/>
    </location>
</feature>
<evidence type="ECO:0000313" key="2">
    <source>
        <dbReference type="EMBL" id="KAJ3484708.1"/>
    </source>
</evidence>